<gene>
    <name evidence="4" type="ORF">EK398_15975</name>
</gene>
<evidence type="ECO:0000313" key="5">
    <source>
        <dbReference type="Proteomes" id="UP000288388"/>
    </source>
</evidence>
<feature type="domain" description="HTH tetR-type" evidence="3">
    <location>
        <begin position="5"/>
        <end position="65"/>
    </location>
</feature>
<feature type="DNA-binding region" description="H-T-H motif" evidence="2">
    <location>
        <begin position="28"/>
        <end position="47"/>
    </location>
</feature>
<evidence type="ECO:0000259" key="3">
    <source>
        <dbReference type="PROSITE" id="PS50977"/>
    </source>
</evidence>
<dbReference type="Gene3D" id="1.10.357.10">
    <property type="entry name" value="Tetracycline Repressor, domain 2"/>
    <property type="match status" value="1"/>
</dbReference>
<evidence type="ECO:0000256" key="2">
    <source>
        <dbReference type="PROSITE-ProRule" id="PRU00335"/>
    </source>
</evidence>
<name>A0A437URH7_ENTAV</name>
<proteinExistence type="predicted"/>
<protein>
    <submittedName>
        <fullName evidence="4">TetR/AcrR family transcriptional regulator</fullName>
    </submittedName>
</protein>
<accession>A0A437URH7</accession>
<dbReference type="RefSeq" id="WP_127979570.1">
    <property type="nucleotide sequence ID" value="NZ_JBPFKW010000128.1"/>
</dbReference>
<dbReference type="GO" id="GO:0003677">
    <property type="term" value="F:DNA binding"/>
    <property type="evidence" value="ECO:0007669"/>
    <property type="project" value="UniProtKB-UniRule"/>
</dbReference>
<dbReference type="EMBL" id="RYZS01000001">
    <property type="protein sequence ID" value="RVU96221.1"/>
    <property type="molecule type" value="Genomic_DNA"/>
</dbReference>
<dbReference type="SUPFAM" id="SSF46689">
    <property type="entry name" value="Homeodomain-like"/>
    <property type="match status" value="1"/>
</dbReference>
<keyword evidence="1 2" id="KW-0238">DNA-binding</keyword>
<dbReference type="Proteomes" id="UP000288388">
    <property type="component" value="Unassembled WGS sequence"/>
</dbReference>
<dbReference type="InterPro" id="IPR009057">
    <property type="entry name" value="Homeodomain-like_sf"/>
</dbReference>
<dbReference type="AlphaFoldDB" id="A0A437URH7"/>
<comment type="caution">
    <text evidence="4">The sequence shown here is derived from an EMBL/GenBank/DDBJ whole genome shotgun (WGS) entry which is preliminary data.</text>
</comment>
<dbReference type="Pfam" id="PF00440">
    <property type="entry name" value="TetR_N"/>
    <property type="match status" value="1"/>
</dbReference>
<evidence type="ECO:0000313" key="4">
    <source>
        <dbReference type="EMBL" id="RVU96221.1"/>
    </source>
</evidence>
<dbReference type="InterPro" id="IPR001647">
    <property type="entry name" value="HTH_TetR"/>
</dbReference>
<organism evidence="4 5">
    <name type="scientific">Enterococcus avium</name>
    <name type="common">Streptococcus avium</name>
    <dbReference type="NCBI Taxonomy" id="33945"/>
    <lineage>
        <taxon>Bacteria</taxon>
        <taxon>Bacillati</taxon>
        <taxon>Bacillota</taxon>
        <taxon>Bacilli</taxon>
        <taxon>Lactobacillales</taxon>
        <taxon>Enterococcaceae</taxon>
        <taxon>Enterococcus</taxon>
    </lineage>
</organism>
<evidence type="ECO:0000256" key="1">
    <source>
        <dbReference type="ARBA" id="ARBA00023125"/>
    </source>
</evidence>
<reference evidence="4 5" key="1">
    <citation type="submission" date="2018-12" db="EMBL/GenBank/DDBJ databases">
        <title>A novel vanA-carrying plasmid in a clinical isolate of Enterococcus avium.</title>
        <authorList>
            <person name="Bernasconi O.J."/>
            <person name="Luzzaro F."/>
            <person name="Endimiani A."/>
        </authorList>
    </citation>
    <scope>NUCLEOTIDE SEQUENCE [LARGE SCALE GENOMIC DNA]</scope>
    <source>
        <strain evidence="4 5">LC0559/18</strain>
    </source>
</reference>
<sequence>MKNSRLTREIVIDCAMSLVHESGLHGLKLNKIAEHLEVKSPSLYTHTGSITELRQAVVKRAMEEFREELVDSLLGRANLYAFIELGKTWAAYAKKNNAFYIVFYEKDYIDFYEENISFFLRAAFERIFLECDLTDQEVLQVERVLTNYFRGHADSFADSSFDESDLISDLEIIYSGILQNFMKVSQ</sequence>
<dbReference type="PROSITE" id="PS50977">
    <property type="entry name" value="HTH_TETR_2"/>
    <property type="match status" value="1"/>
</dbReference>